<dbReference type="SUPFAM" id="SSF51004">
    <property type="entry name" value="C-terminal (heme d1) domain of cytochrome cd1-nitrite reductase"/>
    <property type="match status" value="1"/>
</dbReference>
<dbReference type="EMBL" id="ATHO01000110">
    <property type="protein sequence ID" value="EQB05319.1"/>
    <property type="molecule type" value="Genomic_DNA"/>
</dbReference>
<feature type="domain" description="DUF6923" evidence="2">
    <location>
        <begin position="93"/>
        <end position="216"/>
    </location>
</feature>
<feature type="chain" id="PRO_5004565009" description="DUF6923 domain-containing protein" evidence="1">
    <location>
        <begin position="24"/>
        <end position="313"/>
    </location>
</feature>
<dbReference type="AlphaFoldDB" id="T0I6U3"/>
<gene>
    <name evidence="3" type="ORF">L288_12975</name>
</gene>
<dbReference type="PANTHER" id="PTHR47197">
    <property type="entry name" value="PROTEIN NIRF"/>
    <property type="match status" value="1"/>
</dbReference>
<proteinExistence type="predicted"/>
<dbReference type="InterPro" id="IPR051200">
    <property type="entry name" value="Host-pathogen_enzymatic-act"/>
</dbReference>
<sequence length="313" mass="32746">MIMSKLPILGAVLAAGFSAAAAAAAAPAHGEQVIQVPGFADFLAVDGDSVWATNDARVERWSRQGRIALVPMSKPCGAMAILGDDLWVADCKEQALVRIDRHKAQKTATIPTGIANPKGELNVVAGAGSIWVASDQKGIVSRVDPASNKVTATIPVSMGTHYLTFGFGSVWAVSSEAGTIQRIDPASDTVVKTTALGKEPAFLAAGEGAVWVQEQGDGSIARVDPASGEVTGRVKVGEVLKYGDIDTGAGMVWLRTTEDQTFVAIDPETLTVKARVGKAEGSGALRFTSEGLWTSAHDVQTLTWWPDPARLAK</sequence>
<name>T0I6U3_9SPHN</name>
<dbReference type="InterPro" id="IPR015943">
    <property type="entry name" value="WD40/YVTN_repeat-like_dom_sf"/>
</dbReference>
<evidence type="ECO:0000313" key="4">
    <source>
        <dbReference type="Proteomes" id="UP000015525"/>
    </source>
</evidence>
<dbReference type="Pfam" id="PF21959">
    <property type="entry name" value="DUF6923"/>
    <property type="match status" value="1"/>
</dbReference>
<dbReference type="Gene3D" id="2.130.10.10">
    <property type="entry name" value="YVTN repeat-like/Quinoprotein amine dehydrogenase"/>
    <property type="match status" value="1"/>
</dbReference>
<protein>
    <recommendedName>
        <fullName evidence="2">DUF6923 domain-containing protein</fullName>
    </recommendedName>
</protein>
<evidence type="ECO:0000313" key="3">
    <source>
        <dbReference type="EMBL" id="EQB05319.1"/>
    </source>
</evidence>
<accession>T0I6U3</accession>
<organism evidence="3 4">
    <name type="scientific">Sphingobium quisquiliarum P25</name>
    <dbReference type="NCBI Taxonomy" id="1329909"/>
    <lineage>
        <taxon>Bacteria</taxon>
        <taxon>Pseudomonadati</taxon>
        <taxon>Pseudomonadota</taxon>
        <taxon>Alphaproteobacteria</taxon>
        <taxon>Sphingomonadales</taxon>
        <taxon>Sphingomonadaceae</taxon>
        <taxon>Sphingobium</taxon>
    </lineage>
</organism>
<dbReference type="InterPro" id="IPR011048">
    <property type="entry name" value="Haem_d1_sf"/>
</dbReference>
<dbReference type="PATRIC" id="fig|1329909.3.peg.2508"/>
<dbReference type="PANTHER" id="PTHR47197:SF3">
    <property type="entry name" value="DIHYDRO-HEME D1 DEHYDROGENASE"/>
    <property type="match status" value="1"/>
</dbReference>
<comment type="caution">
    <text evidence="3">The sequence shown here is derived from an EMBL/GenBank/DDBJ whole genome shotgun (WGS) entry which is preliminary data.</text>
</comment>
<evidence type="ECO:0000259" key="2">
    <source>
        <dbReference type="Pfam" id="PF21959"/>
    </source>
</evidence>
<keyword evidence="4" id="KW-1185">Reference proteome</keyword>
<feature type="signal peptide" evidence="1">
    <location>
        <begin position="1"/>
        <end position="23"/>
    </location>
</feature>
<evidence type="ECO:0000256" key="1">
    <source>
        <dbReference type="SAM" id="SignalP"/>
    </source>
</evidence>
<reference evidence="3 4" key="1">
    <citation type="journal article" date="2013" name="Genome Announc.">
        <title>Draft Genome Sequence of Sphingobium quisquiliarum Strain P25T, a Novel Hexachlorocyclohexane (HCH)-Degrading Bacterium Isolated from an HCH Dumpsite.</title>
        <authorList>
            <person name="Kumar Singh A."/>
            <person name="Sangwan N."/>
            <person name="Sharma A."/>
            <person name="Gupta V."/>
            <person name="Khurana J.P."/>
            <person name="Lal R."/>
        </authorList>
    </citation>
    <scope>NUCLEOTIDE SEQUENCE [LARGE SCALE GENOMIC DNA]</scope>
    <source>
        <strain evidence="3 4">P25</strain>
    </source>
</reference>
<dbReference type="Proteomes" id="UP000015525">
    <property type="component" value="Unassembled WGS sequence"/>
</dbReference>
<keyword evidence="1" id="KW-0732">Signal</keyword>
<dbReference type="InterPro" id="IPR054215">
    <property type="entry name" value="DUF6923"/>
</dbReference>